<dbReference type="Proteomes" id="UP000815260">
    <property type="component" value="Chromosome 1B"/>
</dbReference>
<evidence type="ECO:0000256" key="1">
    <source>
        <dbReference type="ARBA" id="ARBA00007626"/>
    </source>
</evidence>
<feature type="repeat" description="PPR" evidence="4">
    <location>
        <begin position="77"/>
        <end position="111"/>
    </location>
</feature>
<dbReference type="PANTHER" id="PTHR47447:SF26">
    <property type="entry name" value="CHLOROPLAST RNA SPLICING4"/>
    <property type="match status" value="1"/>
</dbReference>
<evidence type="ECO:0000256" key="2">
    <source>
        <dbReference type="ARBA" id="ARBA00022737"/>
    </source>
</evidence>
<dbReference type="PANTHER" id="PTHR47447">
    <property type="entry name" value="OS03G0856100 PROTEIN"/>
    <property type="match status" value="1"/>
</dbReference>
<dbReference type="AlphaFoldDB" id="A0A9R1DH45"/>
<keyword evidence="2" id="KW-0677">Repeat</keyword>
<protein>
    <recommendedName>
        <fullName evidence="6">Pentacotripeptide-repeat region of PRORP domain-containing protein</fullName>
    </recommendedName>
</protein>
<reference evidence="5" key="2">
    <citation type="submission" date="2020-03" db="EMBL/GenBank/DDBJ databases">
        <title>The second near-complete assembly of the hexaploid bread wheat (Triticum aestivum) genome.</title>
        <authorList>
            <person name="Zimin A.V."/>
            <person name="Puiu D."/>
            <person name="Shumante A."/>
            <person name="Alonge M."/>
            <person name="Salzberg S.L."/>
        </authorList>
    </citation>
    <scope>NUCLEOTIDE SEQUENCE</scope>
    <source>
        <tissue evidence="5">Leaf</tissue>
    </source>
</reference>
<comment type="caution">
    <text evidence="5">The sequence shown here is derived from an EMBL/GenBank/DDBJ whole genome shotgun (WGS) entry which is preliminary data.</text>
</comment>
<dbReference type="PROSITE" id="PS51375">
    <property type="entry name" value="PPR"/>
    <property type="match status" value="2"/>
</dbReference>
<proteinExistence type="inferred from homology"/>
<evidence type="ECO:0008006" key="6">
    <source>
        <dbReference type="Google" id="ProtNLM"/>
    </source>
</evidence>
<gene>
    <name evidence="5" type="ORF">CFC21_008793</name>
</gene>
<keyword evidence="3" id="KW-0809">Transit peptide</keyword>
<evidence type="ECO:0000313" key="5">
    <source>
        <dbReference type="EMBL" id="KAF6991738.1"/>
    </source>
</evidence>
<dbReference type="Pfam" id="PF13041">
    <property type="entry name" value="PPR_2"/>
    <property type="match status" value="2"/>
</dbReference>
<sequence length="221" mass="25370">MIDLECRPDLWTYNAMVLVHGRCGMALEAEKMFMELLHEGFKPDTVTYNSHAFAKEGDVDAVERVCEEYVNAGLRNDGITYNTMIHMYGKMGKLDLALGLYDEMRAIGRTPDVVTYTILIDSKLMALYRTMMKDGHMPDDTLYQVMLAALAKGNEHEEIERVVQDMVVVCQMDRQLVYSVLIKAGCIFHGAMLLKQHAYKDTSLTVRAYCPFWMLMKQWDI</sequence>
<comment type="similarity">
    <text evidence="1">Belongs to the PPR family. P subfamily.</text>
</comment>
<dbReference type="Gene3D" id="1.25.40.10">
    <property type="entry name" value="Tetratricopeptide repeat domain"/>
    <property type="match status" value="3"/>
</dbReference>
<evidence type="ECO:0000256" key="3">
    <source>
        <dbReference type="ARBA" id="ARBA00022946"/>
    </source>
</evidence>
<reference evidence="5" key="1">
    <citation type="journal article" date="2017" name="Gigascience">
        <title>The first near-complete assembly of the hexaploid bread wheat genome, Triticum aestivum.</title>
        <authorList>
            <person name="Zimin A.V."/>
            <person name="Puiu D."/>
            <person name="Hall R."/>
            <person name="Kingan S."/>
            <person name="Clavijo B.J."/>
            <person name="Salzberg S.L."/>
        </authorList>
    </citation>
    <scope>NUCLEOTIDE SEQUENCE</scope>
    <source>
        <tissue evidence="5">Leaf</tissue>
    </source>
</reference>
<name>A0A9R1DH45_WHEAT</name>
<dbReference type="OrthoDB" id="185373at2759"/>
<dbReference type="NCBIfam" id="TIGR00756">
    <property type="entry name" value="PPR"/>
    <property type="match status" value="2"/>
</dbReference>
<dbReference type="EMBL" id="CM022212">
    <property type="protein sequence ID" value="KAF6991738.1"/>
    <property type="molecule type" value="Genomic_DNA"/>
</dbReference>
<dbReference type="InterPro" id="IPR011990">
    <property type="entry name" value="TPR-like_helical_dom_sf"/>
</dbReference>
<organism evidence="5">
    <name type="scientific">Triticum aestivum</name>
    <name type="common">Wheat</name>
    <dbReference type="NCBI Taxonomy" id="4565"/>
    <lineage>
        <taxon>Eukaryota</taxon>
        <taxon>Viridiplantae</taxon>
        <taxon>Streptophyta</taxon>
        <taxon>Embryophyta</taxon>
        <taxon>Tracheophyta</taxon>
        <taxon>Spermatophyta</taxon>
        <taxon>Magnoliopsida</taxon>
        <taxon>Liliopsida</taxon>
        <taxon>Poales</taxon>
        <taxon>Poaceae</taxon>
        <taxon>BOP clade</taxon>
        <taxon>Pooideae</taxon>
        <taxon>Triticodae</taxon>
        <taxon>Triticeae</taxon>
        <taxon>Triticinae</taxon>
        <taxon>Triticum</taxon>
    </lineage>
</organism>
<accession>A0A9R1DH45</accession>
<feature type="repeat" description="PPR" evidence="4">
    <location>
        <begin position="9"/>
        <end position="43"/>
    </location>
</feature>
<evidence type="ECO:0000256" key="4">
    <source>
        <dbReference type="PROSITE-ProRule" id="PRU00708"/>
    </source>
</evidence>
<dbReference type="SMR" id="A0A9R1DH45"/>
<dbReference type="InterPro" id="IPR002885">
    <property type="entry name" value="PPR_rpt"/>
</dbReference>